<keyword evidence="2" id="KW-0812">Transmembrane</keyword>
<accession>D2D0C6</accession>
<protein>
    <submittedName>
        <fullName evidence="3">Putative odorant binding protein</fullName>
    </submittedName>
</protein>
<dbReference type="OrthoDB" id="5978988at2759"/>
<dbReference type="InterPro" id="IPR006170">
    <property type="entry name" value="PBP/GOBP"/>
</dbReference>
<dbReference type="VEuPathDB" id="VectorBase:SCAU005251"/>
<dbReference type="GO" id="GO:0007608">
    <property type="term" value="P:sensory perception of smell"/>
    <property type="evidence" value="ECO:0007669"/>
    <property type="project" value="TreeGrafter"/>
</dbReference>
<dbReference type="SUPFAM" id="SSF47565">
    <property type="entry name" value="Insect pheromone/odorant-binding proteins"/>
    <property type="match status" value="1"/>
</dbReference>
<dbReference type="CTD" id="39411"/>
<keyword evidence="1" id="KW-0732">Signal</keyword>
<evidence type="ECO:0000256" key="2">
    <source>
        <dbReference type="SAM" id="Phobius"/>
    </source>
</evidence>
<dbReference type="CDD" id="cd23992">
    <property type="entry name" value="PBP_GOBP"/>
    <property type="match status" value="1"/>
</dbReference>
<dbReference type="KEGG" id="scac:106093345"/>
<keyword evidence="2" id="KW-1133">Transmembrane helix</keyword>
<evidence type="ECO:0000313" key="3">
    <source>
        <dbReference type="EMBL" id="ACO83216.1"/>
    </source>
</evidence>
<organism evidence="3">
    <name type="scientific">Stomoxys calcitrans</name>
    <name type="common">Stable fly</name>
    <name type="synonym">Conops calcitrans</name>
    <dbReference type="NCBI Taxonomy" id="35570"/>
    <lineage>
        <taxon>Eukaryota</taxon>
        <taxon>Metazoa</taxon>
        <taxon>Ecdysozoa</taxon>
        <taxon>Arthropoda</taxon>
        <taxon>Hexapoda</taxon>
        <taxon>Insecta</taxon>
        <taxon>Pterygota</taxon>
        <taxon>Neoptera</taxon>
        <taxon>Endopterygota</taxon>
        <taxon>Diptera</taxon>
        <taxon>Brachycera</taxon>
        <taxon>Muscomorpha</taxon>
        <taxon>Muscoidea</taxon>
        <taxon>Muscidae</taxon>
        <taxon>Stomoxys</taxon>
    </lineage>
</organism>
<dbReference type="GO" id="GO:0005549">
    <property type="term" value="F:odorant binding"/>
    <property type="evidence" value="ECO:0007669"/>
    <property type="project" value="InterPro"/>
</dbReference>
<dbReference type="PANTHER" id="PTHR11857:SF4">
    <property type="entry name" value="GENERAL ODORANT-BINDING PROTEIN 69A"/>
    <property type="match status" value="1"/>
</dbReference>
<dbReference type="RefSeq" id="NP_001298146.1">
    <property type="nucleotide sequence ID" value="NM_001311217.2"/>
</dbReference>
<keyword evidence="2" id="KW-0472">Membrane</keyword>
<reference evidence="3" key="1">
    <citation type="journal article" date="2010" name="Arch. Insect Biochem. Physiol.">
        <title>Analysis of expressed sequence tags from a significant livestock pest, the stable fly (Stomoxys calcitrans), identifies transcripts with a putative role in chemosensation and sex determination.</title>
        <authorList>
            <person name="Olafson P.U."/>
            <person name="Lohmeyer K.H."/>
            <person name="Dowd S.E."/>
        </authorList>
    </citation>
    <scope>NUCLEOTIDE SEQUENCE</scope>
</reference>
<dbReference type="GeneID" id="106093345"/>
<dbReference type="Gene3D" id="1.10.238.20">
    <property type="entry name" value="Pheromone/general odorant binding protein domain"/>
    <property type="match status" value="1"/>
</dbReference>
<dbReference type="GO" id="GO:0005615">
    <property type="term" value="C:extracellular space"/>
    <property type="evidence" value="ECO:0007669"/>
    <property type="project" value="TreeGrafter"/>
</dbReference>
<dbReference type="Pfam" id="PF01395">
    <property type="entry name" value="PBP_GOBP"/>
    <property type="match status" value="1"/>
</dbReference>
<evidence type="ECO:0000256" key="1">
    <source>
        <dbReference type="ARBA" id="ARBA00022729"/>
    </source>
</evidence>
<dbReference type="EMBL" id="FJ233074">
    <property type="protein sequence ID" value="ACO83216.1"/>
    <property type="molecule type" value="mRNA"/>
</dbReference>
<name>D2D0C6_STOCA</name>
<feature type="transmembrane region" description="Helical" evidence="2">
    <location>
        <begin position="6"/>
        <end position="27"/>
    </location>
</feature>
<dbReference type="SMART" id="SM00708">
    <property type="entry name" value="PhBP"/>
    <property type="match status" value="1"/>
</dbReference>
<proteinExistence type="evidence at transcript level"/>
<dbReference type="AlphaFoldDB" id="D2D0C6"/>
<sequence length="147" mass="16867">MKLLKYIAVGCLTIFILIIMNDAASFIPESTKKNLKKLSKLCMTKTNTSIELIRASKERTLPRDPNYACYWACWFNTIGIMNEDNVIHLEHLYKVMPNETHSIVELLINECGTQDGPEKCQIALNTMQCYVNTIPTLLSVHYAFLYE</sequence>
<dbReference type="PANTHER" id="PTHR11857">
    <property type="entry name" value="ODORANT BINDING PROTEIN-RELATED"/>
    <property type="match status" value="1"/>
</dbReference>
<dbReference type="InterPro" id="IPR036728">
    <property type="entry name" value="PBP_GOBP_sf"/>
</dbReference>